<evidence type="ECO:0000313" key="3">
    <source>
        <dbReference type="Proteomes" id="UP001310022"/>
    </source>
</evidence>
<dbReference type="RefSeq" id="WP_338238922.1">
    <property type="nucleotide sequence ID" value="NZ_BQKE01000003.1"/>
</dbReference>
<dbReference type="InterPro" id="IPR011322">
    <property type="entry name" value="N-reg_PII-like_a/b"/>
</dbReference>
<dbReference type="InterPro" id="IPR018551">
    <property type="entry name" value="DUF2007"/>
</dbReference>
<organism evidence="2 3">
    <name type="scientific">Persicobacter diffluens</name>
    <dbReference type="NCBI Taxonomy" id="981"/>
    <lineage>
        <taxon>Bacteria</taxon>
        <taxon>Pseudomonadati</taxon>
        <taxon>Bacteroidota</taxon>
        <taxon>Cytophagia</taxon>
        <taxon>Cytophagales</taxon>
        <taxon>Persicobacteraceae</taxon>
        <taxon>Persicobacter</taxon>
    </lineage>
</organism>
<evidence type="ECO:0000313" key="2">
    <source>
        <dbReference type="EMBL" id="GJM63808.1"/>
    </source>
</evidence>
<proteinExistence type="predicted"/>
<reference evidence="2 3" key="1">
    <citation type="submission" date="2021-12" db="EMBL/GenBank/DDBJ databases">
        <title>Genome sequencing of bacteria with rrn-lacking chromosome and rrn-plasmid.</title>
        <authorList>
            <person name="Anda M."/>
            <person name="Iwasaki W."/>
        </authorList>
    </citation>
    <scope>NUCLEOTIDE SEQUENCE [LARGE SCALE GENOMIC DNA]</scope>
    <source>
        <strain evidence="2 3">NBRC 15940</strain>
    </source>
</reference>
<dbReference type="AlphaFoldDB" id="A0AAN5APG4"/>
<accession>A0AAN5APG4</accession>
<dbReference type="Proteomes" id="UP001310022">
    <property type="component" value="Unassembled WGS sequence"/>
</dbReference>
<name>A0AAN5APG4_9BACT</name>
<gene>
    <name evidence="2" type="ORF">PEDI_43600</name>
</gene>
<comment type="caution">
    <text evidence="2">The sequence shown here is derived from an EMBL/GenBank/DDBJ whole genome shotgun (WGS) entry which is preliminary data.</text>
</comment>
<dbReference type="SUPFAM" id="SSF54913">
    <property type="entry name" value="GlnB-like"/>
    <property type="match status" value="1"/>
</dbReference>
<dbReference type="Gene3D" id="3.30.70.790">
    <property type="entry name" value="UreE, C-terminal domain"/>
    <property type="match status" value="1"/>
</dbReference>
<sequence length="129" mass="14250">MAGFKELVTVDQSVEAHLIKSRLEAAGIYCDLHHEHVSNLVSHPGLMGAGIRIMVMEVDYEAALAFLDPHPDARISCPNCKSTRVENLPPKGGRLLNFLMMLAGMIILTGQKSAYRCEDCQAEFTDYLT</sequence>
<dbReference type="Pfam" id="PF09413">
    <property type="entry name" value="DUF2007"/>
    <property type="match status" value="1"/>
</dbReference>
<dbReference type="EMBL" id="BQKE01000003">
    <property type="protein sequence ID" value="GJM63808.1"/>
    <property type="molecule type" value="Genomic_DNA"/>
</dbReference>
<evidence type="ECO:0000259" key="1">
    <source>
        <dbReference type="Pfam" id="PF09413"/>
    </source>
</evidence>
<keyword evidence="3" id="KW-1185">Reference proteome</keyword>
<feature type="domain" description="DUF2007" evidence="1">
    <location>
        <begin position="4"/>
        <end position="65"/>
    </location>
</feature>
<protein>
    <recommendedName>
        <fullName evidence="1">DUF2007 domain-containing protein</fullName>
    </recommendedName>
</protein>